<comment type="catalytic activity">
    <reaction evidence="1">
        <text>ATP-independent breakage of single-stranded DNA, followed by passage and rejoining.</text>
        <dbReference type="EC" id="5.6.2.1"/>
    </reaction>
</comment>
<dbReference type="GO" id="GO:0006265">
    <property type="term" value="P:DNA topological change"/>
    <property type="evidence" value="ECO:0007669"/>
    <property type="project" value="InterPro"/>
</dbReference>
<dbReference type="NCBIfam" id="TIGR01056">
    <property type="entry name" value="topB"/>
    <property type="match status" value="1"/>
</dbReference>
<dbReference type="InterPro" id="IPR003602">
    <property type="entry name" value="Topo_IA_DNA-bd_dom"/>
</dbReference>
<dbReference type="GO" id="GO:0006281">
    <property type="term" value="P:DNA repair"/>
    <property type="evidence" value="ECO:0007669"/>
    <property type="project" value="TreeGrafter"/>
</dbReference>
<dbReference type="NCBIfam" id="NF005829">
    <property type="entry name" value="PRK07726.1"/>
    <property type="match status" value="1"/>
</dbReference>
<protein>
    <recommendedName>
        <fullName evidence="3">DNA topoisomerase</fullName>
        <ecNumber evidence="3">5.6.2.1</ecNumber>
    </recommendedName>
    <alternativeName>
        <fullName evidence="12">Omega-protein</fullName>
    </alternativeName>
    <alternativeName>
        <fullName evidence="11">Relaxing enzyme</fullName>
    </alternativeName>
    <alternativeName>
        <fullName evidence="9">Swivelase</fullName>
    </alternativeName>
    <alternativeName>
        <fullName evidence="10">Untwisting enzyme</fullName>
    </alternativeName>
</protein>
<dbReference type="Gene3D" id="1.10.290.10">
    <property type="entry name" value="Topoisomerase I, domain 4"/>
    <property type="match status" value="1"/>
</dbReference>
<dbReference type="InterPro" id="IPR013825">
    <property type="entry name" value="Topo_IA_cen_sub2"/>
</dbReference>
<evidence type="ECO:0000313" key="16">
    <source>
        <dbReference type="Proteomes" id="UP000095255"/>
    </source>
</evidence>
<dbReference type="AlphaFoldDB" id="A0A1E5L4H4"/>
<keyword evidence="5" id="KW-0460">Magnesium</keyword>
<name>A0A1E5L4H4_9FIRM</name>
<evidence type="ECO:0000256" key="7">
    <source>
        <dbReference type="ARBA" id="ARBA00023125"/>
    </source>
</evidence>
<dbReference type="SUPFAM" id="SSF56712">
    <property type="entry name" value="Prokaryotic type I DNA topoisomerase"/>
    <property type="match status" value="1"/>
</dbReference>
<keyword evidence="16" id="KW-1185">Reference proteome</keyword>
<dbReference type="PROSITE" id="PS52039">
    <property type="entry name" value="TOPO_IA_2"/>
    <property type="match status" value="1"/>
</dbReference>
<evidence type="ECO:0000256" key="10">
    <source>
        <dbReference type="ARBA" id="ARBA00031985"/>
    </source>
</evidence>
<evidence type="ECO:0000259" key="14">
    <source>
        <dbReference type="PROSITE" id="PS52039"/>
    </source>
</evidence>
<dbReference type="OrthoDB" id="9803554at2"/>
<dbReference type="GO" id="GO:0046872">
    <property type="term" value="F:metal ion binding"/>
    <property type="evidence" value="ECO:0007669"/>
    <property type="project" value="UniProtKB-KW"/>
</dbReference>
<dbReference type="GO" id="GO:0003917">
    <property type="term" value="F:DNA topoisomerase type I (single strand cut, ATP-independent) activity"/>
    <property type="evidence" value="ECO:0007669"/>
    <property type="project" value="UniProtKB-EC"/>
</dbReference>
<dbReference type="GO" id="GO:0006310">
    <property type="term" value="P:DNA recombination"/>
    <property type="evidence" value="ECO:0007669"/>
    <property type="project" value="TreeGrafter"/>
</dbReference>
<dbReference type="EC" id="5.6.2.1" evidence="3"/>
<feature type="domain" description="Topo IA-type catalytic" evidence="14">
    <location>
        <begin position="153"/>
        <end position="588"/>
    </location>
</feature>
<accession>A0A1E5L4H4</accession>
<keyword evidence="7" id="KW-0238">DNA-binding</keyword>
<dbReference type="PROSITE" id="PS00396">
    <property type="entry name" value="TOPO_IA_1"/>
    <property type="match status" value="1"/>
</dbReference>
<comment type="caution">
    <text evidence="15">The sequence shown here is derived from an EMBL/GenBank/DDBJ whole genome shotgun (WGS) entry which is preliminary data.</text>
</comment>
<reference evidence="15 16" key="1">
    <citation type="submission" date="2016-09" db="EMBL/GenBank/DDBJ databases">
        <title>Desulfuribacillus arsenicus sp. nov., an obligately anaerobic, dissimilatory arsenic- and antimonate-reducing bacterium isolated from anoxic sediments.</title>
        <authorList>
            <person name="Abin C.A."/>
            <person name="Hollibaugh J.T."/>
        </authorList>
    </citation>
    <scope>NUCLEOTIDE SEQUENCE [LARGE SCALE GENOMIC DNA]</scope>
    <source>
        <strain evidence="15 16">MLFW-2</strain>
    </source>
</reference>
<dbReference type="SMART" id="SM00437">
    <property type="entry name" value="TOP1Ac"/>
    <property type="match status" value="1"/>
</dbReference>
<organism evidence="15 16">
    <name type="scientific">Desulfuribacillus stibiiarsenatis</name>
    <dbReference type="NCBI Taxonomy" id="1390249"/>
    <lineage>
        <taxon>Bacteria</taxon>
        <taxon>Bacillati</taxon>
        <taxon>Bacillota</taxon>
        <taxon>Desulfuribacillia</taxon>
        <taxon>Desulfuribacillales</taxon>
        <taxon>Desulfuribacillaceae</taxon>
        <taxon>Desulfuribacillus</taxon>
    </lineage>
</organism>
<keyword evidence="6" id="KW-0799">Topoisomerase</keyword>
<evidence type="ECO:0000259" key="13">
    <source>
        <dbReference type="PROSITE" id="PS50880"/>
    </source>
</evidence>
<dbReference type="PRINTS" id="PR00417">
    <property type="entry name" value="PRTPISMRASEI"/>
</dbReference>
<dbReference type="InterPro" id="IPR023406">
    <property type="entry name" value="Topo_IA_AS"/>
</dbReference>
<dbReference type="SMART" id="SM00493">
    <property type="entry name" value="TOPRIM"/>
    <property type="match status" value="1"/>
</dbReference>
<dbReference type="InterPro" id="IPR013497">
    <property type="entry name" value="Topo_IA_cen"/>
</dbReference>
<dbReference type="RefSeq" id="WP_069702377.1">
    <property type="nucleotide sequence ID" value="NZ_MJAT01000033.1"/>
</dbReference>
<dbReference type="InterPro" id="IPR013826">
    <property type="entry name" value="Topo_IA_cen_sub3"/>
</dbReference>
<dbReference type="InterPro" id="IPR005738">
    <property type="entry name" value="TopoIII"/>
</dbReference>
<evidence type="ECO:0000256" key="12">
    <source>
        <dbReference type="ARBA" id="ARBA00032877"/>
    </source>
</evidence>
<dbReference type="InterPro" id="IPR023405">
    <property type="entry name" value="Topo_IA_core_domain"/>
</dbReference>
<sequence>MGKTLIITEKPSVATDIGKVIGASSKKNGYLEGQQYLISWAVGHLVTLCEPEDYNERYKKWDVQTLPIIPEQMKLKPLSGTLKQYKTLEFLMNRTDIDDIICATDSGREGELIFRYIYDLVGCTKPCKRLWISSMTEEAIQEGFKQLKDNREYDNLYASAKCRSEADWLIGINGTRVYSVRNNMVYSVGRVQTPTLAMIVQRHHDITNFTPQDYWEIKSDYGDFSGTWTDVKENTSRITTESQALTIVNKVIGTIGNVKDVKKEHKKLTAPLLYNLTELQKDANKSFAYTAKQTLDIAQSLYEKHKLITYPRTDSRYLSDDMKSTISETLKRISVAEYRPYIEGIKQPIKFNNRIINNSKVTDHHAIIATPKVPNLDKLSQQERNIYDLIVRRFIAVFYPAYEYESTQIVIESVEECFLSKGTTVLKWGWKALYKNSNSSDDNNKDEQVLPVLKVGDSVPFVNAEMVKKQTQPPKPYNENTLLSAMENAGRFVEDEELREQLKDSGLGTPATRAAIIERLIQVEYIKREKKNLIPTEKGIKIISIIPNELKSPETTGKWERALNRMAKGDFSQERFMQSIHRFAHYLIQEAKKSQYIGEKKSNKRTCD</sequence>
<evidence type="ECO:0000256" key="3">
    <source>
        <dbReference type="ARBA" id="ARBA00012891"/>
    </source>
</evidence>
<dbReference type="GO" id="GO:0003677">
    <property type="term" value="F:DNA binding"/>
    <property type="evidence" value="ECO:0007669"/>
    <property type="project" value="UniProtKB-KW"/>
</dbReference>
<dbReference type="InterPro" id="IPR013824">
    <property type="entry name" value="Topo_IA_cen_sub1"/>
</dbReference>
<proteinExistence type="inferred from homology"/>
<evidence type="ECO:0000256" key="2">
    <source>
        <dbReference type="ARBA" id="ARBA00009446"/>
    </source>
</evidence>
<dbReference type="InterPro" id="IPR034144">
    <property type="entry name" value="TOPRIM_TopoIII"/>
</dbReference>
<evidence type="ECO:0000256" key="1">
    <source>
        <dbReference type="ARBA" id="ARBA00000213"/>
    </source>
</evidence>
<dbReference type="Gene3D" id="2.70.20.10">
    <property type="entry name" value="Topoisomerase I, domain 3"/>
    <property type="match status" value="1"/>
</dbReference>
<evidence type="ECO:0000256" key="11">
    <source>
        <dbReference type="ARBA" id="ARBA00032235"/>
    </source>
</evidence>
<dbReference type="InterPro" id="IPR006171">
    <property type="entry name" value="TOPRIM_dom"/>
</dbReference>
<comment type="similarity">
    <text evidence="2">Belongs to the type IA topoisomerase family.</text>
</comment>
<evidence type="ECO:0000313" key="15">
    <source>
        <dbReference type="EMBL" id="OEH85050.1"/>
    </source>
</evidence>
<dbReference type="Pfam" id="PF01751">
    <property type="entry name" value="Toprim"/>
    <property type="match status" value="1"/>
</dbReference>
<dbReference type="PANTHER" id="PTHR11390">
    <property type="entry name" value="PROKARYOTIC DNA TOPOISOMERASE"/>
    <property type="match status" value="1"/>
</dbReference>
<dbReference type="GO" id="GO:0043597">
    <property type="term" value="C:cytoplasmic replication fork"/>
    <property type="evidence" value="ECO:0007669"/>
    <property type="project" value="TreeGrafter"/>
</dbReference>
<dbReference type="Gene3D" id="1.10.460.10">
    <property type="entry name" value="Topoisomerase I, domain 2"/>
    <property type="match status" value="1"/>
</dbReference>
<dbReference type="STRING" id="1390249.BHU72_05415"/>
<feature type="domain" description="Toprim" evidence="13">
    <location>
        <begin position="3"/>
        <end position="136"/>
    </location>
</feature>
<dbReference type="EMBL" id="MJAT01000033">
    <property type="protein sequence ID" value="OEH85050.1"/>
    <property type="molecule type" value="Genomic_DNA"/>
</dbReference>
<gene>
    <name evidence="15" type="ORF">BHU72_05415</name>
</gene>
<dbReference type="InterPro" id="IPR003601">
    <property type="entry name" value="Topo_IA_2"/>
</dbReference>
<dbReference type="CDD" id="cd03362">
    <property type="entry name" value="TOPRIM_TopoIA_TopoIII"/>
    <property type="match status" value="1"/>
</dbReference>
<dbReference type="PROSITE" id="PS50880">
    <property type="entry name" value="TOPRIM"/>
    <property type="match status" value="1"/>
</dbReference>
<dbReference type="CDD" id="cd00186">
    <property type="entry name" value="TOP1Ac"/>
    <property type="match status" value="1"/>
</dbReference>
<dbReference type="Pfam" id="PF01131">
    <property type="entry name" value="Topoisom_bac"/>
    <property type="match status" value="1"/>
</dbReference>
<dbReference type="SMART" id="SM00436">
    <property type="entry name" value="TOP1Bc"/>
    <property type="match status" value="1"/>
</dbReference>
<evidence type="ECO:0000256" key="5">
    <source>
        <dbReference type="ARBA" id="ARBA00022842"/>
    </source>
</evidence>
<evidence type="ECO:0000256" key="9">
    <source>
        <dbReference type="ARBA" id="ARBA00030003"/>
    </source>
</evidence>
<keyword evidence="8" id="KW-0413">Isomerase</keyword>
<evidence type="ECO:0000256" key="4">
    <source>
        <dbReference type="ARBA" id="ARBA00022723"/>
    </source>
</evidence>
<dbReference type="Proteomes" id="UP000095255">
    <property type="component" value="Unassembled WGS sequence"/>
</dbReference>
<dbReference type="Gene3D" id="3.40.50.140">
    <property type="match status" value="1"/>
</dbReference>
<dbReference type="PANTHER" id="PTHR11390:SF21">
    <property type="entry name" value="DNA TOPOISOMERASE 3-ALPHA"/>
    <property type="match status" value="1"/>
</dbReference>
<keyword evidence="4" id="KW-0479">Metal-binding</keyword>
<evidence type="ECO:0000256" key="8">
    <source>
        <dbReference type="ARBA" id="ARBA00023235"/>
    </source>
</evidence>
<evidence type="ECO:0000256" key="6">
    <source>
        <dbReference type="ARBA" id="ARBA00023029"/>
    </source>
</evidence>
<dbReference type="InterPro" id="IPR000380">
    <property type="entry name" value="Topo_IA"/>
</dbReference>